<sequence length="279" mass="31784">MSETQADLRETHIVGADTDEQMVGKQACPALGFYRIQLTGISKALPPFRFVRVRPSMSQILVCLSGCGSVLIDGQWTPCTRGMAYVTPPDCLHAYHAESAWEICWITYNEDPPGQPMVAVKRPTLLEIDPYPLAASIEGLYREYIGAAEQAVMQQWTQLIHIHAQRIVGPVHMERRLQQLWERVNADIAAPWTNERLAAKIGISSEQLRRLCQHYLGRSPMKHVTLLRMRRAITLLASEYYTIEEISERVGYENPFAFSTAFKRLMGVSPSQYRRQLHQ</sequence>
<protein>
    <submittedName>
        <fullName evidence="5">AraC family transcriptional regulator</fullName>
    </submittedName>
</protein>
<dbReference type="InterPro" id="IPR003313">
    <property type="entry name" value="AraC-bd"/>
</dbReference>
<reference evidence="5" key="1">
    <citation type="submission" date="2018-12" db="EMBL/GenBank/DDBJ databases">
        <title>Novel natural products biosynthetic potential of the class Ktedonobacteria.</title>
        <authorList>
            <person name="Zheng Y."/>
            <person name="Saitou A."/>
            <person name="Wang C.M."/>
            <person name="Toyoda A."/>
            <person name="Minakuchi Y."/>
            <person name="Sekiguchi Y."/>
            <person name="Ueda K."/>
            <person name="Takano H."/>
            <person name="Sakai Y."/>
            <person name="Yokota A."/>
            <person name="Yabe S."/>
        </authorList>
    </citation>
    <scope>NUCLEOTIDE SEQUENCE</scope>
    <source>
        <strain evidence="5">COM3</strain>
    </source>
</reference>
<dbReference type="InterPro" id="IPR018060">
    <property type="entry name" value="HTH_AraC"/>
</dbReference>
<dbReference type="Gene3D" id="1.10.10.60">
    <property type="entry name" value="Homeodomain-like"/>
    <property type="match status" value="1"/>
</dbReference>
<dbReference type="Pfam" id="PF12833">
    <property type="entry name" value="HTH_18"/>
    <property type="match status" value="1"/>
</dbReference>
<keyword evidence="3" id="KW-0804">Transcription</keyword>
<evidence type="ECO:0000256" key="2">
    <source>
        <dbReference type="ARBA" id="ARBA00023125"/>
    </source>
</evidence>
<dbReference type="GO" id="GO:0043565">
    <property type="term" value="F:sequence-specific DNA binding"/>
    <property type="evidence" value="ECO:0007669"/>
    <property type="project" value="InterPro"/>
</dbReference>
<keyword evidence="2" id="KW-0238">DNA-binding</keyword>
<dbReference type="PANTHER" id="PTHR43280">
    <property type="entry name" value="ARAC-FAMILY TRANSCRIPTIONAL REGULATOR"/>
    <property type="match status" value="1"/>
</dbReference>
<evidence type="ECO:0000256" key="1">
    <source>
        <dbReference type="ARBA" id="ARBA00023015"/>
    </source>
</evidence>
<name>A0A455SHD1_9CHLR</name>
<dbReference type="PROSITE" id="PS01124">
    <property type="entry name" value="HTH_ARAC_FAMILY_2"/>
    <property type="match status" value="1"/>
</dbReference>
<dbReference type="InterPro" id="IPR037923">
    <property type="entry name" value="HTH-like"/>
</dbReference>
<dbReference type="EMBL" id="AP019376">
    <property type="protein sequence ID" value="BBH85545.1"/>
    <property type="molecule type" value="Genomic_DNA"/>
</dbReference>
<dbReference type="PROSITE" id="PS00041">
    <property type="entry name" value="HTH_ARAC_FAMILY_1"/>
    <property type="match status" value="1"/>
</dbReference>
<gene>
    <name evidence="5" type="ORF">KTC_02960</name>
</gene>
<dbReference type="GO" id="GO:0003700">
    <property type="term" value="F:DNA-binding transcription factor activity"/>
    <property type="evidence" value="ECO:0007669"/>
    <property type="project" value="InterPro"/>
</dbReference>
<evidence type="ECO:0000256" key="3">
    <source>
        <dbReference type="ARBA" id="ARBA00023163"/>
    </source>
</evidence>
<proteinExistence type="predicted"/>
<evidence type="ECO:0000259" key="4">
    <source>
        <dbReference type="PROSITE" id="PS01124"/>
    </source>
</evidence>
<dbReference type="SUPFAM" id="SSF51215">
    <property type="entry name" value="Regulatory protein AraC"/>
    <property type="match status" value="1"/>
</dbReference>
<dbReference type="InterPro" id="IPR020449">
    <property type="entry name" value="Tscrpt_reg_AraC-type_HTH"/>
</dbReference>
<accession>A0A455SHD1</accession>
<dbReference type="PRINTS" id="PR00032">
    <property type="entry name" value="HTHARAC"/>
</dbReference>
<dbReference type="InterPro" id="IPR018062">
    <property type="entry name" value="HTH_AraC-typ_CS"/>
</dbReference>
<dbReference type="SUPFAM" id="SSF46689">
    <property type="entry name" value="Homeodomain-like"/>
    <property type="match status" value="1"/>
</dbReference>
<evidence type="ECO:0000313" key="5">
    <source>
        <dbReference type="EMBL" id="BBH85545.1"/>
    </source>
</evidence>
<organism evidence="5">
    <name type="scientific">Thermosporothrix sp. COM3</name>
    <dbReference type="NCBI Taxonomy" id="2490863"/>
    <lineage>
        <taxon>Bacteria</taxon>
        <taxon>Bacillati</taxon>
        <taxon>Chloroflexota</taxon>
        <taxon>Ktedonobacteria</taxon>
        <taxon>Ktedonobacterales</taxon>
        <taxon>Thermosporotrichaceae</taxon>
        <taxon>Thermosporothrix</taxon>
    </lineage>
</organism>
<dbReference type="PANTHER" id="PTHR43280:SF2">
    <property type="entry name" value="HTH-TYPE TRANSCRIPTIONAL REGULATOR EXSA"/>
    <property type="match status" value="1"/>
</dbReference>
<dbReference type="AlphaFoldDB" id="A0A455SHD1"/>
<dbReference type="InterPro" id="IPR009057">
    <property type="entry name" value="Homeodomain-like_sf"/>
</dbReference>
<dbReference type="Pfam" id="PF02311">
    <property type="entry name" value="AraC_binding"/>
    <property type="match status" value="1"/>
</dbReference>
<dbReference type="InterPro" id="IPR014710">
    <property type="entry name" value="RmlC-like_jellyroll"/>
</dbReference>
<dbReference type="SMART" id="SM00342">
    <property type="entry name" value="HTH_ARAC"/>
    <property type="match status" value="1"/>
</dbReference>
<feature type="domain" description="HTH araC/xylS-type" evidence="4">
    <location>
        <begin position="178"/>
        <end position="276"/>
    </location>
</feature>
<keyword evidence="1" id="KW-0805">Transcription regulation</keyword>
<dbReference type="Gene3D" id="2.60.120.10">
    <property type="entry name" value="Jelly Rolls"/>
    <property type="match status" value="1"/>
</dbReference>